<accession>A0AAV5UGZ6</accession>
<feature type="compositionally biased region" description="Basic and acidic residues" evidence="1">
    <location>
        <begin position="162"/>
        <end position="192"/>
    </location>
</feature>
<feature type="compositionally biased region" description="Low complexity" evidence="1">
    <location>
        <begin position="1"/>
        <end position="38"/>
    </location>
</feature>
<feature type="compositionally biased region" description="Low complexity" evidence="1">
    <location>
        <begin position="98"/>
        <end position="107"/>
    </location>
</feature>
<proteinExistence type="predicted"/>
<evidence type="ECO:0000313" key="2">
    <source>
        <dbReference type="EMBL" id="GMT06326.1"/>
    </source>
</evidence>
<feature type="region of interest" description="Disordered" evidence="1">
    <location>
        <begin position="1"/>
        <end position="241"/>
    </location>
</feature>
<dbReference type="AlphaFoldDB" id="A0AAV5UGZ6"/>
<evidence type="ECO:0000313" key="3">
    <source>
        <dbReference type="Proteomes" id="UP001432027"/>
    </source>
</evidence>
<dbReference type="EMBL" id="BTSX01000006">
    <property type="protein sequence ID" value="GMT06326.1"/>
    <property type="molecule type" value="Genomic_DNA"/>
</dbReference>
<protein>
    <submittedName>
        <fullName evidence="2">Uncharacterized protein</fullName>
    </submittedName>
</protein>
<organism evidence="2 3">
    <name type="scientific">Pristionchus entomophagus</name>
    <dbReference type="NCBI Taxonomy" id="358040"/>
    <lineage>
        <taxon>Eukaryota</taxon>
        <taxon>Metazoa</taxon>
        <taxon>Ecdysozoa</taxon>
        <taxon>Nematoda</taxon>
        <taxon>Chromadorea</taxon>
        <taxon>Rhabditida</taxon>
        <taxon>Rhabditina</taxon>
        <taxon>Diplogasteromorpha</taxon>
        <taxon>Diplogasteroidea</taxon>
        <taxon>Neodiplogasteridae</taxon>
        <taxon>Pristionchus</taxon>
    </lineage>
</organism>
<gene>
    <name evidence="2" type="ORF">PENTCL1PPCAC_28500</name>
</gene>
<feature type="compositionally biased region" description="Basic residues" evidence="1">
    <location>
        <begin position="88"/>
        <end position="97"/>
    </location>
</feature>
<reference evidence="2" key="1">
    <citation type="submission" date="2023-10" db="EMBL/GenBank/DDBJ databases">
        <title>Genome assembly of Pristionchus species.</title>
        <authorList>
            <person name="Yoshida K."/>
            <person name="Sommer R.J."/>
        </authorList>
    </citation>
    <scope>NUCLEOTIDE SEQUENCE</scope>
    <source>
        <strain evidence="2">RS0144</strain>
    </source>
</reference>
<feature type="compositionally biased region" description="Low complexity" evidence="1">
    <location>
        <begin position="119"/>
        <end position="138"/>
    </location>
</feature>
<feature type="non-terminal residue" evidence="2">
    <location>
        <position position="1"/>
    </location>
</feature>
<dbReference type="Proteomes" id="UP001432027">
    <property type="component" value="Unassembled WGS sequence"/>
</dbReference>
<keyword evidence="3" id="KW-1185">Reference proteome</keyword>
<name>A0AAV5UGZ6_9BILA</name>
<comment type="caution">
    <text evidence="2">The sequence shown here is derived from an EMBL/GenBank/DDBJ whole genome shotgun (WGS) entry which is preliminary data.</text>
</comment>
<evidence type="ECO:0000256" key="1">
    <source>
        <dbReference type="SAM" id="MobiDB-lite"/>
    </source>
</evidence>
<sequence length="607" mass="67776">QPQQQQYGGWEQQSMQQAQWQSHPQNAQWNPQSMGMMSTPPPPVMGGGGGRHMGQQQPMNGGATGYWNEQQGYGMMGDVGGHSQHSQHSQHHSHHQQQHQQYSQHSQKMNSGGGRNNMQWQNNEQPHQQQQQHHNNWNNGGGSQSGAYGQWDNKQGGSEWGGEERSTRSNGRRDNQWMNGERHERHDERMSNRFDQVGSVGSWNPNDAPEETPSNDMVWRDPNPKQKKPPARDIGTSIWGDPNHQRTVNLWTRPDNAPSDFTWETSIGTNPVFGATGLGWDDPIPSDRGASRASDMIQKNITNADSAADLAHVSNQLATAVDKGILPVSLLARDLPPPAMAELHELLRCIARIEHLQVERARAVGTQGIKSDSQSAMINGIDLSIHQMKNEIERLRGSICRDETEAATTTSKLNQWRKNETSIDQLLKATNNMALNDTRGVSDWLESSPAPHDVSDLLDEDGVEGPKEFVPGKKWTWNDPNMIAQDPNITPGQVKQSPLVAVKTGDDNITRPVAPIDPMPHDSSSIWMVFHHNGHMQHIYPFCTELGRVAYFKIIDHQLYIKFAPDVDPKLASSVLTREFPSIGPSMRFISDNEMTAETTGNDVLQS</sequence>